<evidence type="ECO:0000313" key="4">
    <source>
        <dbReference type="Proteomes" id="UP000284702"/>
    </source>
</evidence>
<dbReference type="InterPro" id="IPR031872">
    <property type="entry name" value="NDC10_II"/>
</dbReference>
<protein>
    <submittedName>
        <fullName evidence="3">Uncharacterized protein</fullName>
    </submittedName>
</protein>
<proteinExistence type="predicted"/>
<accession>A0A425DF05</accession>
<feature type="domain" description="Ndc10" evidence="2">
    <location>
        <begin position="1"/>
        <end position="68"/>
    </location>
</feature>
<dbReference type="Pfam" id="PF12550">
    <property type="entry name" value="GCR1_C"/>
    <property type="match status" value="1"/>
</dbReference>
<keyword evidence="4" id="KW-1185">Reference proteome</keyword>
<gene>
    <name evidence="3" type="ORF">B5M09_010667</name>
</gene>
<dbReference type="InterPro" id="IPR038279">
    <property type="entry name" value="Ndc10_dom2_sf"/>
</dbReference>
<name>A0A425DF05_APHAT</name>
<dbReference type="Gene3D" id="1.10.443.20">
    <property type="entry name" value="Centromere DNA-binding protein complex CBF3 subunit, domain 2"/>
    <property type="match status" value="1"/>
</dbReference>
<dbReference type="GO" id="GO:0003677">
    <property type="term" value="F:DNA binding"/>
    <property type="evidence" value="ECO:0007669"/>
    <property type="project" value="InterPro"/>
</dbReference>
<sequence length="160" mass="18138">MVFPLLETARQQLTQSRATGTEISGSSFLDLMEYMRTVLLEDMAVLSQNDEFNGHPLFRHPILKTPEFVQFRVQLLSTIADTPTPASAILQRAMPLVAESLADIRKDTVHALLTPYRMSRQLYSVHQAWAEFKYGIPPARSIESMETLHGSKWRSSNTDT</sequence>
<reference evidence="3" key="1">
    <citation type="submission" date="2018-07" db="EMBL/GenBank/DDBJ databases">
        <title>Annotation of Aphanomyces astaci genome assembly.</title>
        <authorList>
            <person name="Studholme D.J."/>
        </authorList>
    </citation>
    <scope>NUCLEOTIDE SEQUENCE [LARGE SCALE GENOMIC DNA]</scope>
    <source>
        <strain evidence="3">Pc</strain>
    </source>
</reference>
<dbReference type="Pfam" id="PF16787">
    <property type="entry name" value="NDC10_II"/>
    <property type="match status" value="1"/>
</dbReference>
<dbReference type="AlphaFoldDB" id="A0A425DF05"/>
<evidence type="ECO:0000259" key="2">
    <source>
        <dbReference type="Pfam" id="PF16787"/>
    </source>
</evidence>
<dbReference type="InterPro" id="IPR022210">
    <property type="entry name" value="TF_GCR1-like"/>
</dbReference>
<comment type="caution">
    <text evidence="3">The sequence shown here is derived from an EMBL/GenBank/DDBJ whole genome shotgun (WGS) entry which is preliminary data.</text>
</comment>
<feature type="domain" description="Transcription activator GCR1-like" evidence="1">
    <location>
        <begin position="116"/>
        <end position="157"/>
    </location>
</feature>
<organism evidence="3 4">
    <name type="scientific">Aphanomyces astaci</name>
    <name type="common">Crayfish plague agent</name>
    <dbReference type="NCBI Taxonomy" id="112090"/>
    <lineage>
        <taxon>Eukaryota</taxon>
        <taxon>Sar</taxon>
        <taxon>Stramenopiles</taxon>
        <taxon>Oomycota</taxon>
        <taxon>Saprolegniomycetes</taxon>
        <taxon>Saprolegniales</taxon>
        <taxon>Verrucalvaceae</taxon>
        <taxon>Aphanomyces</taxon>
    </lineage>
</organism>
<dbReference type="Proteomes" id="UP000284702">
    <property type="component" value="Unassembled WGS sequence"/>
</dbReference>
<dbReference type="EMBL" id="MZMZ02001943">
    <property type="protein sequence ID" value="RQM27888.1"/>
    <property type="molecule type" value="Genomic_DNA"/>
</dbReference>
<evidence type="ECO:0000313" key="3">
    <source>
        <dbReference type="EMBL" id="RQM27888.1"/>
    </source>
</evidence>
<evidence type="ECO:0000259" key="1">
    <source>
        <dbReference type="Pfam" id="PF12550"/>
    </source>
</evidence>